<evidence type="ECO:0000313" key="1">
    <source>
        <dbReference type="EMBL" id="BAU29592.1"/>
    </source>
</evidence>
<dbReference type="InterPro" id="IPR025827">
    <property type="entry name" value="Zn_ribbon_recom_dom"/>
</dbReference>
<dbReference type="KEGG" id="asoc:CB4_03803"/>
<accession>A0A0U4WMT2</accession>
<keyword evidence="2" id="KW-1185">Reference proteome</keyword>
<dbReference type="InterPro" id="IPR006119">
    <property type="entry name" value="Resolv_N"/>
</dbReference>
<dbReference type="RefSeq" id="WP_096467257.1">
    <property type="nucleotide sequence ID" value="NZ_AP017312.1"/>
</dbReference>
<dbReference type="Pfam" id="PF07508">
    <property type="entry name" value="Recombinase"/>
    <property type="match status" value="1"/>
</dbReference>
<dbReference type="Proteomes" id="UP000217696">
    <property type="component" value="Chromosome"/>
</dbReference>
<gene>
    <name evidence="1" type="primary">pinR</name>
    <name evidence="1" type="ORF">CB4_03803</name>
</gene>
<dbReference type="PROSITE" id="PS00397">
    <property type="entry name" value="RECOMBINASES_1"/>
    <property type="match status" value="1"/>
</dbReference>
<dbReference type="Gene3D" id="3.90.1750.20">
    <property type="entry name" value="Putative Large Serine Recombinase, Chain B, Domain 2"/>
    <property type="match status" value="1"/>
</dbReference>
<dbReference type="PROSITE" id="PS51736">
    <property type="entry name" value="RECOMBINASES_3"/>
    <property type="match status" value="1"/>
</dbReference>
<proteinExistence type="predicted"/>
<dbReference type="PANTHER" id="PTHR30461:SF23">
    <property type="entry name" value="DNA RECOMBINASE-RELATED"/>
    <property type="match status" value="1"/>
</dbReference>
<dbReference type="Pfam" id="PF00239">
    <property type="entry name" value="Resolvase"/>
    <property type="match status" value="1"/>
</dbReference>
<dbReference type="InterPro" id="IPR011109">
    <property type="entry name" value="DNA_bind_recombinase_dom"/>
</dbReference>
<dbReference type="GO" id="GO:0000150">
    <property type="term" value="F:DNA strand exchange activity"/>
    <property type="evidence" value="ECO:0007669"/>
    <property type="project" value="InterPro"/>
</dbReference>
<dbReference type="GO" id="GO:0003677">
    <property type="term" value="F:DNA binding"/>
    <property type="evidence" value="ECO:0007669"/>
    <property type="project" value="InterPro"/>
</dbReference>
<protein>
    <submittedName>
        <fullName evidence="1">Putative DNA-invertase from lambdoid prophage Rac</fullName>
    </submittedName>
</protein>
<dbReference type="AlphaFoldDB" id="A0A0U4WMT2"/>
<dbReference type="InterPro" id="IPR050639">
    <property type="entry name" value="SSR_resolvase"/>
</dbReference>
<dbReference type="OrthoDB" id="9811097at2"/>
<dbReference type="Gene3D" id="3.40.50.1390">
    <property type="entry name" value="Resolvase, N-terminal catalytic domain"/>
    <property type="match status" value="1"/>
</dbReference>
<organism evidence="1 2">
    <name type="scientific">Aneurinibacillus soli</name>
    <dbReference type="NCBI Taxonomy" id="1500254"/>
    <lineage>
        <taxon>Bacteria</taxon>
        <taxon>Bacillati</taxon>
        <taxon>Bacillota</taxon>
        <taxon>Bacilli</taxon>
        <taxon>Bacillales</taxon>
        <taxon>Paenibacillaceae</taxon>
        <taxon>Aneurinibacillus group</taxon>
        <taxon>Aneurinibacillus</taxon>
    </lineage>
</organism>
<dbReference type="CDD" id="cd00338">
    <property type="entry name" value="Ser_Recombinase"/>
    <property type="match status" value="1"/>
</dbReference>
<dbReference type="SMART" id="SM00857">
    <property type="entry name" value="Resolvase"/>
    <property type="match status" value="1"/>
</dbReference>
<dbReference type="EMBL" id="AP017312">
    <property type="protein sequence ID" value="BAU29592.1"/>
    <property type="molecule type" value="Genomic_DNA"/>
</dbReference>
<reference evidence="1 2" key="1">
    <citation type="submission" date="2015-12" db="EMBL/GenBank/DDBJ databases">
        <title>Genome sequence of Aneurinibacillus soli.</title>
        <authorList>
            <person name="Lee J.S."/>
            <person name="Lee K.C."/>
            <person name="Kim K.K."/>
            <person name="Lee B.W."/>
        </authorList>
    </citation>
    <scope>NUCLEOTIDE SEQUENCE [LARGE SCALE GENOMIC DNA]</scope>
    <source>
        <strain evidence="1 2">CB4</strain>
    </source>
</reference>
<dbReference type="InterPro" id="IPR036162">
    <property type="entry name" value="Resolvase-like_N_sf"/>
</dbReference>
<dbReference type="InterPro" id="IPR038109">
    <property type="entry name" value="DNA_bind_recomb_sf"/>
</dbReference>
<dbReference type="PROSITE" id="PS51737">
    <property type="entry name" value="RECOMBINASE_DNA_BIND"/>
    <property type="match status" value="1"/>
</dbReference>
<name>A0A0U4WMT2_9BACL</name>
<dbReference type="PANTHER" id="PTHR30461">
    <property type="entry name" value="DNA-INVERTASE FROM LAMBDOID PROPHAGE"/>
    <property type="match status" value="1"/>
</dbReference>
<evidence type="ECO:0000313" key="2">
    <source>
        <dbReference type="Proteomes" id="UP000217696"/>
    </source>
</evidence>
<dbReference type="InterPro" id="IPR006118">
    <property type="entry name" value="Recombinase_CS"/>
</dbReference>
<dbReference type="Pfam" id="PF13408">
    <property type="entry name" value="Zn_ribbon_recom"/>
    <property type="match status" value="1"/>
</dbReference>
<dbReference type="SUPFAM" id="SSF53041">
    <property type="entry name" value="Resolvase-like"/>
    <property type="match status" value="1"/>
</dbReference>
<sequence length="487" mass="56132">MKHEFEQVNEKSIALYCRVSTDEQAREGVSLDEQQERLKAYCRAMGWSTEPILFVDDGYSAKNMDRPQLNRLLQAVEKGSISRILVTKLDRLSRRLLDLLKLIDVFQEYDVSFASISESFDTNTPSGRLTLQVLGAVAEFERERIRERVFENMVHAANQGKWLTQSPYGYRLENKELVIYEPEAQIVRDVYDMYLNQGIGYRGIARKLNDAGILSKQKKEWSLRAIKLMLTNPAYKGTLVWNRVDTSKSKRNLKDNSEWVVVDDALPVIIDKKTWERVQHQTNKKQMAPRAQTSPHLLGGLLKCGKCGSGMSIGWSGSKNKRYRVYVCSAHKNKGTCTSKQYRADEVEEWFKEGLQQLLNMIGYQSFPQLIQKATQQNEENVEQKIRTAKNRYKRKVEAYTAGLIELEDLNEEKQRLEKLIEEADQKSSVSQIDISYVEKMVKEKIKNALDAIDILPVPEAKSLIKTIVEKVIIPEEKDIEIVLRID</sequence>